<evidence type="ECO:0000313" key="2">
    <source>
        <dbReference type="Proteomes" id="UP000314294"/>
    </source>
</evidence>
<evidence type="ECO:0000313" key="1">
    <source>
        <dbReference type="EMBL" id="TNN61785.1"/>
    </source>
</evidence>
<proteinExistence type="predicted"/>
<keyword evidence="2" id="KW-1185">Reference proteome</keyword>
<dbReference type="AlphaFoldDB" id="A0A4Z2H949"/>
<gene>
    <name evidence="1" type="ORF">EYF80_028007</name>
</gene>
<comment type="caution">
    <text evidence="1">The sequence shown here is derived from an EMBL/GenBank/DDBJ whole genome shotgun (WGS) entry which is preliminary data.</text>
</comment>
<dbReference type="Proteomes" id="UP000314294">
    <property type="component" value="Unassembled WGS sequence"/>
</dbReference>
<name>A0A4Z2H949_9TELE</name>
<accession>A0A4Z2H949</accession>
<protein>
    <submittedName>
        <fullName evidence="1">Uncharacterized protein</fullName>
    </submittedName>
</protein>
<reference evidence="1 2" key="1">
    <citation type="submission" date="2019-03" db="EMBL/GenBank/DDBJ databases">
        <title>First draft genome of Liparis tanakae, snailfish: a comprehensive survey of snailfish specific genes.</title>
        <authorList>
            <person name="Kim W."/>
            <person name="Song I."/>
            <person name="Jeong J.-H."/>
            <person name="Kim D."/>
            <person name="Kim S."/>
            <person name="Ryu S."/>
            <person name="Song J.Y."/>
            <person name="Lee S.K."/>
        </authorList>
    </citation>
    <scope>NUCLEOTIDE SEQUENCE [LARGE SCALE GENOMIC DNA]</scope>
    <source>
        <tissue evidence="1">Muscle</tissue>
    </source>
</reference>
<sequence>MGSICASVDDEGRQRMDDFLRELEVVLPHQGPPATYPQNARKTMWWSLLTPPLSSPRERDGVKLLQPV</sequence>
<organism evidence="1 2">
    <name type="scientific">Liparis tanakae</name>
    <name type="common">Tanaka's snailfish</name>
    <dbReference type="NCBI Taxonomy" id="230148"/>
    <lineage>
        <taxon>Eukaryota</taxon>
        <taxon>Metazoa</taxon>
        <taxon>Chordata</taxon>
        <taxon>Craniata</taxon>
        <taxon>Vertebrata</taxon>
        <taxon>Euteleostomi</taxon>
        <taxon>Actinopterygii</taxon>
        <taxon>Neopterygii</taxon>
        <taxon>Teleostei</taxon>
        <taxon>Neoteleostei</taxon>
        <taxon>Acanthomorphata</taxon>
        <taxon>Eupercaria</taxon>
        <taxon>Perciformes</taxon>
        <taxon>Cottioidei</taxon>
        <taxon>Cottales</taxon>
        <taxon>Liparidae</taxon>
        <taxon>Liparis</taxon>
    </lineage>
</organism>
<dbReference type="EMBL" id="SRLO01000308">
    <property type="protein sequence ID" value="TNN61785.1"/>
    <property type="molecule type" value="Genomic_DNA"/>
</dbReference>